<dbReference type="InParanoid" id="G4Z3E9"/>
<evidence type="ECO:0000256" key="1">
    <source>
        <dbReference type="SAM" id="MobiDB-lite"/>
    </source>
</evidence>
<dbReference type="EMBL" id="JH159153">
    <property type="protein sequence ID" value="EGZ21512.1"/>
    <property type="molecule type" value="Genomic_DNA"/>
</dbReference>
<dbReference type="OMA" id="INEARPY"/>
<proteinExistence type="predicted"/>
<evidence type="ECO:0000313" key="2">
    <source>
        <dbReference type="EMBL" id="EGZ21512.1"/>
    </source>
</evidence>
<dbReference type="AlphaFoldDB" id="G4Z3E9"/>
<dbReference type="KEGG" id="psoj:PHYSODRAFT_497368"/>
<organism evidence="2 3">
    <name type="scientific">Phytophthora sojae (strain P6497)</name>
    <name type="common">Soybean stem and root rot agent</name>
    <name type="synonym">Phytophthora megasperma f. sp. glycines</name>
    <dbReference type="NCBI Taxonomy" id="1094619"/>
    <lineage>
        <taxon>Eukaryota</taxon>
        <taxon>Sar</taxon>
        <taxon>Stramenopiles</taxon>
        <taxon>Oomycota</taxon>
        <taxon>Peronosporomycetes</taxon>
        <taxon>Peronosporales</taxon>
        <taxon>Peronosporaceae</taxon>
        <taxon>Phytophthora</taxon>
    </lineage>
</organism>
<dbReference type="Proteomes" id="UP000002640">
    <property type="component" value="Unassembled WGS sequence"/>
</dbReference>
<reference evidence="2 3" key="1">
    <citation type="journal article" date="2006" name="Science">
        <title>Phytophthora genome sequences uncover evolutionary origins and mechanisms of pathogenesis.</title>
        <authorList>
            <person name="Tyler B.M."/>
            <person name="Tripathy S."/>
            <person name="Zhang X."/>
            <person name="Dehal P."/>
            <person name="Jiang R.H."/>
            <person name="Aerts A."/>
            <person name="Arredondo F.D."/>
            <person name="Baxter L."/>
            <person name="Bensasson D."/>
            <person name="Beynon J.L."/>
            <person name="Chapman J."/>
            <person name="Damasceno C.M."/>
            <person name="Dorrance A.E."/>
            <person name="Dou D."/>
            <person name="Dickerman A.W."/>
            <person name="Dubchak I.L."/>
            <person name="Garbelotto M."/>
            <person name="Gijzen M."/>
            <person name="Gordon S.G."/>
            <person name="Govers F."/>
            <person name="Grunwald N.J."/>
            <person name="Huang W."/>
            <person name="Ivors K.L."/>
            <person name="Jones R.W."/>
            <person name="Kamoun S."/>
            <person name="Krampis K."/>
            <person name="Lamour K.H."/>
            <person name="Lee M.K."/>
            <person name="McDonald W.H."/>
            <person name="Medina M."/>
            <person name="Meijer H.J."/>
            <person name="Nordberg E.K."/>
            <person name="Maclean D.J."/>
            <person name="Ospina-Giraldo M.D."/>
            <person name="Morris P.F."/>
            <person name="Phuntumart V."/>
            <person name="Putnam N.H."/>
            <person name="Rash S."/>
            <person name="Rose J.K."/>
            <person name="Sakihama Y."/>
            <person name="Salamov A.A."/>
            <person name="Savidor A."/>
            <person name="Scheuring C.F."/>
            <person name="Smith B.M."/>
            <person name="Sobral B.W."/>
            <person name="Terry A."/>
            <person name="Torto-Alalibo T.A."/>
            <person name="Win J."/>
            <person name="Xu Z."/>
            <person name="Zhang H."/>
            <person name="Grigoriev I.V."/>
            <person name="Rokhsar D.S."/>
            <person name="Boore J.L."/>
        </authorList>
    </citation>
    <scope>NUCLEOTIDE SEQUENCE [LARGE SCALE GENOMIC DNA]</scope>
    <source>
        <strain evidence="2 3">P6497</strain>
    </source>
</reference>
<accession>G4Z3E9</accession>
<name>G4Z3E9_PHYSP</name>
<dbReference type="RefSeq" id="XP_009524229.1">
    <property type="nucleotide sequence ID" value="XM_009525934.1"/>
</dbReference>
<sequence length="305" mass="34187">MVSMAHHLRSQEYERVRHSKSMLSEPRLSDEDAARLVEAYERSDTSAADYIALVTENRPFTPPATTHVVVIDSGTYCASVAMPFVFNSFLQDHGNQVVQELLSRYEVALVEKAPAGGIFVQAEKRLVGQEVNLLGRKFKIKRQSPFDSKFYLDVFGVRSTAVANDLFMGLAQLGARPFLLTPRDVNMDAHVATPTWRFYFGQEEPPSCLKVRGFVTNQLVYGRKFYIARGKRAEAQPTRAASFKKSPYSVTLPLGAEVRRSPPPASAEKAVELAPARRSCVETLPRRQSQSPIPELNEMDPHQQE</sequence>
<dbReference type="STRING" id="1094619.G4Z3E9"/>
<protein>
    <submittedName>
        <fullName evidence="2">Uncharacterized protein</fullName>
    </submittedName>
</protein>
<keyword evidence="3" id="KW-1185">Reference proteome</keyword>
<feature type="region of interest" description="Disordered" evidence="1">
    <location>
        <begin position="1"/>
        <end position="27"/>
    </location>
</feature>
<gene>
    <name evidence="2" type="ORF">PHYSODRAFT_497368</name>
</gene>
<feature type="region of interest" description="Disordered" evidence="1">
    <location>
        <begin position="255"/>
        <end position="305"/>
    </location>
</feature>
<evidence type="ECO:0000313" key="3">
    <source>
        <dbReference type="Proteomes" id="UP000002640"/>
    </source>
</evidence>
<dbReference type="GeneID" id="20657432"/>